<dbReference type="Pfam" id="PF13349">
    <property type="entry name" value="DUF4097"/>
    <property type="match status" value="1"/>
</dbReference>
<dbReference type="EMBL" id="JACJJQ010000027">
    <property type="protein sequence ID" value="MBM6754390.1"/>
    <property type="molecule type" value="Genomic_DNA"/>
</dbReference>
<evidence type="ECO:0000259" key="2">
    <source>
        <dbReference type="Pfam" id="PF13349"/>
    </source>
</evidence>
<name>A0ABS2EPS4_9LACO</name>
<evidence type="ECO:0000256" key="1">
    <source>
        <dbReference type="SAM" id="MobiDB-lite"/>
    </source>
</evidence>
<organism evidence="3 4">
    <name type="scientific">Limosilactobacillus alvi</name>
    <dbReference type="NCBI Taxonomy" id="990412"/>
    <lineage>
        <taxon>Bacteria</taxon>
        <taxon>Bacillati</taxon>
        <taxon>Bacillota</taxon>
        <taxon>Bacilli</taxon>
        <taxon>Lactobacillales</taxon>
        <taxon>Lactobacillaceae</taxon>
        <taxon>Limosilactobacillus</taxon>
    </lineage>
</organism>
<sequence length="314" mass="34457">MKKLIITGLTFLGLGLVLTIIGIGLGGNQSVEFNGLQPKVITSKVIHQTHQFEQVDQVDLNVNQGQVNFKTGKQFKVSYQGSKGSAPRVTQSGNQVTITQPRATNHYLFMNFGQLNHHAMRNQITITLPKKELTKLQITSHDTRISSDAKFTLQTLQLDLTDSDFMLNQATVKQLTANASDTDITLNHSQFKNGDLTTHDGDVTVNNTDLQQVKLDIHDGDSYFHQVTATGGQVNLVDGDLNAHDLKILQGYAVKTNDGDVTIVNPQADGYQLQTTDGDLYLFNQHHEGGSLSQNPTASNRLTITTSDGDVMVR</sequence>
<dbReference type="InterPro" id="IPR025164">
    <property type="entry name" value="Toastrack_DUF4097"/>
</dbReference>
<comment type="caution">
    <text evidence="3">The sequence shown here is derived from an EMBL/GenBank/DDBJ whole genome shotgun (WGS) entry which is preliminary data.</text>
</comment>
<protein>
    <submittedName>
        <fullName evidence="3">DUF4097 family beta strand repeat protein</fullName>
    </submittedName>
</protein>
<evidence type="ECO:0000313" key="3">
    <source>
        <dbReference type="EMBL" id="MBM6754390.1"/>
    </source>
</evidence>
<proteinExistence type="predicted"/>
<feature type="compositionally biased region" description="Polar residues" evidence="1">
    <location>
        <begin position="291"/>
        <end position="308"/>
    </location>
</feature>
<feature type="domain" description="DUF4097" evidence="2">
    <location>
        <begin position="56"/>
        <end position="313"/>
    </location>
</feature>
<feature type="region of interest" description="Disordered" evidence="1">
    <location>
        <begin position="287"/>
        <end position="314"/>
    </location>
</feature>
<reference evidence="3 4" key="1">
    <citation type="journal article" date="2021" name="Sci. Rep.">
        <title>The distribution of antibiotic resistance genes in chicken gut microbiota commensals.</title>
        <authorList>
            <person name="Juricova H."/>
            <person name="Matiasovicova J."/>
            <person name="Kubasova T."/>
            <person name="Cejkova D."/>
            <person name="Rychlik I."/>
        </authorList>
    </citation>
    <scope>NUCLEOTIDE SEQUENCE [LARGE SCALE GENOMIC DNA]</scope>
    <source>
        <strain evidence="3 4">An810</strain>
    </source>
</reference>
<evidence type="ECO:0000313" key="4">
    <source>
        <dbReference type="Proteomes" id="UP000776629"/>
    </source>
</evidence>
<accession>A0ABS2EPS4</accession>
<keyword evidence="4" id="KW-1185">Reference proteome</keyword>
<gene>
    <name evidence="3" type="ORF">H5993_06425</name>
</gene>
<dbReference type="RefSeq" id="WP_180871379.1">
    <property type="nucleotide sequence ID" value="NZ_JACJJQ010000027.1"/>
</dbReference>
<dbReference type="Proteomes" id="UP000776629">
    <property type="component" value="Unassembled WGS sequence"/>
</dbReference>